<accession>A0ABU0TKQ9</accession>
<dbReference type="EMBL" id="JAUTAL010000001">
    <property type="protein sequence ID" value="MDQ1097633.1"/>
    <property type="molecule type" value="Genomic_DNA"/>
</dbReference>
<gene>
    <name evidence="3" type="ORF">QE404_002780</name>
</gene>
<reference evidence="3 4" key="1">
    <citation type="submission" date="2023-07" db="EMBL/GenBank/DDBJ databases">
        <title>Functional and genomic diversity of the sorghum phyllosphere microbiome.</title>
        <authorList>
            <person name="Shade A."/>
        </authorList>
    </citation>
    <scope>NUCLEOTIDE SEQUENCE [LARGE SCALE GENOMIC DNA]</scope>
    <source>
        <strain evidence="3 4">SORGH_AS_1064</strain>
    </source>
</reference>
<evidence type="ECO:0000313" key="3">
    <source>
        <dbReference type="EMBL" id="MDQ1097633.1"/>
    </source>
</evidence>
<evidence type="ECO:0000313" key="4">
    <source>
        <dbReference type="Proteomes" id="UP001225072"/>
    </source>
</evidence>
<comment type="caution">
    <text evidence="3">The sequence shown here is derived from an EMBL/GenBank/DDBJ whole genome shotgun (WGS) entry which is preliminary data.</text>
</comment>
<feature type="signal peptide" evidence="1">
    <location>
        <begin position="1"/>
        <end position="18"/>
    </location>
</feature>
<proteinExistence type="predicted"/>
<dbReference type="InterPro" id="IPR046551">
    <property type="entry name" value="DUF6705"/>
</dbReference>
<organism evidence="3 4">
    <name type="scientific">Chryseobacterium camelliae</name>
    <dbReference type="NCBI Taxonomy" id="1265445"/>
    <lineage>
        <taxon>Bacteria</taxon>
        <taxon>Pseudomonadati</taxon>
        <taxon>Bacteroidota</taxon>
        <taxon>Flavobacteriia</taxon>
        <taxon>Flavobacteriales</taxon>
        <taxon>Weeksellaceae</taxon>
        <taxon>Chryseobacterium group</taxon>
        <taxon>Chryseobacterium</taxon>
    </lineage>
</organism>
<protein>
    <recommendedName>
        <fullName evidence="2">DUF6705 domain-containing protein</fullName>
    </recommendedName>
</protein>
<sequence length="192" mass="22141">MKSLIIFLITFTAFICKAQQVYPLNTDFTTIPNYSYIKDMNNELDQLVGNYKADFEGRQINLFITKQPKKFIHLGNRKFYQDILSIRYQIKNSSGAILQDTQNMNFQSDQHEHTIYSLITRPVYNLNNSAFIYGGTNCGVGWGDIYLKKINSSQISWEYVPDSTIIDNSDCPPGTDTTIYLPETKDLIFTKQ</sequence>
<dbReference type="RefSeq" id="WP_307451299.1">
    <property type="nucleotide sequence ID" value="NZ_JAUTAL010000001.1"/>
</dbReference>
<name>A0ABU0TKQ9_9FLAO</name>
<dbReference type="Pfam" id="PF20448">
    <property type="entry name" value="DUF6705"/>
    <property type="match status" value="1"/>
</dbReference>
<keyword evidence="4" id="KW-1185">Reference proteome</keyword>
<feature type="chain" id="PRO_5045134591" description="DUF6705 domain-containing protein" evidence="1">
    <location>
        <begin position="19"/>
        <end position="192"/>
    </location>
</feature>
<keyword evidence="1" id="KW-0732">Signal</keyword>
<dbReference type="Proteomes" id="UP001225072">
    <property type="component" value="Unassembled WGS sequence"/>
</dbReference>
<evidence type="ECO:0000256" key="1">
    <source>
        <dbReference type="SAM" id="SignalP"/>
    </source>
</evidence>
<feature type="domain" description="DUF6705" evidence="2">
    <location>
        <begin position="1"/>
        <end position="192"/>
    </location>
</feature>
<evidence type="ECO:0000259" key="2">
    <source>
        <dbReference type="Pfam" id="PF20448"/>
    </source>
</evidence>